<evidence type="ECO:0000259" key="8">
    <source>
        <dbReference type="Pfam" id="PF10427"/>
    </source>
</evidence>
<dbReference type="Pfam" id="PF10427">
    <property type="entry name" value="Ago_hook"/>
    <property type="match status" value="1"/>
</dbReference>
<dbReference type="GO" id="GO:0060213">
    <property type="term" value="P:positive regulation of nuclear-transcribed mRNA poly(A) tail shortening"/>
    <property type="evidence" value="ECO:0007669"/>
    <property type="project" value="TreeGrafter"/>
</dbReference>
<dbReference type="GO" id="GO:0006417">
    <property type="term" value="P:regulation of translation"/>
    <property type="evidence" value="ECO:0007669"/>
    <property type="project" value="UniProtKB-KW"/>
</dbReference>
<dbReference type="OMA" id="GMSYRPP"/>
<name>A0A3Q4MC49_NEOBR</name>
<organism evidence="10 11">
    <name type="scientific">Neolamprologus brichardi</name>
    <name type="common">Fairy cichlid</name>
    <name type="synonym">Lamprologus brichardi</name>
    <dbReference type="NCBI Taxonomy" id="32507"/>
    <lineage>
        <taxon>Eukaryota</taxon>
        <taxon>Metazoa</taxon>
        <taxon>Chordata</taxon>
        <taxon>Craniata</taxon>
        <taxon>Vertebrata</taxon>
        <taxon>Euteleostomi</taxon>
        <taxon>Actinopterygii</taxon>
        <taxon>Neopterygii</taxon>
        <taxon>Teleostei</taxon>
        <taxon>Neoteleostei</taxon>
        <taxon>Acanthomorphata</taxon>
        <taxon>Ovalentaria</taxon>
        <taxon>Cichlomorphae</taxon>
        <taxon>Cichliformes</taxon>
        <taxon>Cichlidae</taxon>
        <taxon>African cichlids</taxon>
        <taxon>Pseudocrenilabrinae</taxon>
        <taxon>Lamprologini</taxon>
        <taxon>Neolamprologus</taxon>
    </lineage>
</organism>
<dbReference type="Bgee" id="ENSNBRG00000005150">
    <property type="expression patterns" value="Expressed in blood and 9 other cell types or tissues"/>
</dbReference>
<dbReference type="GO" id="GO:0000932">
    <property type="term" value="C:P-body"/>
    <property type="evidence" value="ECO:0007669"/>
    <property type="project" value="TreeGrafter"/>
</dbReference>
<dbReference type="FunFam" id="3.30.70.330:FF:000011">
    <property type="entry name" value="trinucleotide repeat-containing gene 6A protein-like"/>
    <property type="match status" value="1"/>
</dbReference>
<keyword evidence="4" id="KW-0694">RNA-binding</keyword>
<feature type="transmembrane region" description="Helical" evidence="7">
    <location>
        <begin position="231"/>
        <end position="251"/>
    </location>
</feature>
<keyword evidence="7" id="KW-0472">Membrane</keyword>
<dbReference type="Gene3D" id="3.30.70.330">
    <property type="match status" value="1"/>
</dbReference>
<evidence type="ECO:0000313" key="11">
    <source>
        <dbReference type="Proteomes" id="UP000261580"/>
    </source>
</evidence>
<feature type="region of interest" description="Disordered" evidence="6">
    <location>
        <begin position="1"/>
        <end position="136"/>
    </location>
</feature>
<feature type="compositionally biased region" description="Gly residues" evidence="6">
    <location>
        <begin position="61"/>
        <end position="76"/>
    </location>
</feature>
<evidence type="ECO:0000256" key="6">
    <source>
        <dbReference type="SAM" id="MobiDB-lite"/>
    </source>
</evidence>
<evidence type="ECO:0000259" key="9">
    <source>
        <dbReference type="Pfam" id="PF16608"/>
    </source>
</evidence>
<keyword evidence="3" id="KW-0810">Translation regulation</keyword>
<dbReference type="GeneTree" id="ENSGT00940000155813"/>
<evidence type="ECO:0000256" key="2">
    <source>
        <dbReference type="ARBA" id="ARBA00022553"/>
    </source>
</evidence>
<dbReference type="InterPro" id="IPR012677">
    <property type="entry name" value="Nucleotide-bd_a/b_plait_sf"/>
</dbReference>
<feature type="compositionally biased region" description="Low complexity" evidence="6">
    <location>
        <begin position="416"/>
        <end position="430"/>
    </location>
</feature>
<dbReference type="GO" id="GO:0035195">
    <property type="term" value="P:miRNA-mediated post-transcriptional gene silencing"/>
    <property type="evidence" value="ECO:0007669"/>
    <property type="project" value="TreeGrafter"/>
</dbReference>
<dbReference type="STRING" id="32507.ENSNBRP00000006579"/>
<keyword evidence="5" id="KW-0943">RNA-mediated gene silencing</keyword>
<feature type="compositionally biased region" description="Low complexity" evidence="6">
    <location>
        <begin position="691"/>
        <end position="700"/>
    </location>
</feature>
<comment type="similarity">
    <text evidence="1">Belongs to the GW182 family.</text>
</comment>
<dbReference type="AlphaFoldDB" id="A0A3Q4MC49"/>
<dbReference type="InterPro" id="IPR052068">
    <property type="entry name" value="GW182_domain"/>
</dbReference>
<feature type="domain" description="TNRC6 PABC binding" evidence="9">
    <location>
        <begin position="273"/>
        <end position="524"/>
    </location>
</feature>
<reference evidence="10" key="1">
    <citation type="submission" date="2025-08" db="UniProtKB">
        <authorList>
            <consortium name="Ensembl"/>
        </authorList>
    </citation>
    <scope>IDENTIFICATION</scope>
</reference>
<keyword evidence="7" id="KW-1133">Transmembrane helix</keyword>
<keyword evidence="11" id="KW-1185">Reference proteome</keyword>
<feature type="compositionally biased region" description="Polar residues" evidence="6">
    <location>
        <begin position="10"/>
        <end position="26"/>
    </location>
</feature>
<feature type="domain" description="Argonaute hook" evidence="8">
    <location>
        <begin position="4"/>
        <end position="82"/>
    </location>
</feature>
<dbReference type="InterPro" id="IPR035979">
    <property type="entry name" value="RBD_domain_sf"/>
</dbReference>
<dbReference type="Ensembl" id="ENSNBRT00000006775.1">
    <property type="protein sequence ID" value="ENSNBRP00000006579.1"/>
    <property type="gene ID" value="ENSNBRG00000005150.1"/>
</dbReference>
<feature type="compositionally biased region" description="Low complexity" evidence="6">
    <location>
        <begin position="508"/>
        <end position="521"/>
    </location>
</feature>
<keyword evidence="2" id="KW-0597">Phosphoprotein</keyword>
<protein>
    <submittedName>
        <fullName evidence="10">Uncharacterized protein</fullName>
    </submittedName>
</protein>
<dbReference type="PANTHER" id="PTHR13020">
    <property type="entry name" value="TRINUCLEOTIDE REPEAT-CONTAINING GENE 6"/>
    <property type="match status" value="1"/>
</dbReference>
<dbReference type="GO" id="GO:0005829">
    <property type="term" value="C:cytosol"/>
    <property type="evidence" value="ECO:0007669"/>
    <property type="project" value="UniProtKB-ARBA"/>
</dbReference>
<keyword evidence="7" id="KW-0812">Transmembrane</keyword>
<dbReference type="Pfam" id="PF16608">
    <property type="entry name" value="TNRC6-PABC_bdg"/>
    <property type="match status" value="1"/>
</dbReference>
<proteinExistence type="inferred from homology"/>
<sequence length="709" mass="74810">PDDAGGKTTCWGNPSSNPIKSGSKTMQDGWGNKESPVAASRNPSWEDEEEGGGMWNSTGSQGSGSSWGQGSNGGWGQSHSGKKPSSKVGSIQEKKIEMDKRGMGMTDYNGDMRKGGRGGGVGVSYRPPGSKEAAPGDAGAYYDKVIGGMAQSRHQPSIPQINQSPGIRAQVPHQFLSPQVLKKNIFFQQQPQQQQQQQQQLLQNQRKFTPNTRQQTDPQQVYMHTHTQTSLFLFFLFVCLFVCLFVLFLFFTSTSSVIVLVFCYIISAGQDYGGLDLGGSVVGGPGAMKDLGGQQSRFKWMMEGNCSPDTSSSENAFHKNGPVTPIKMPGGSPYSQYDMMVGEGLSDSWHRTPGNKMCAKPASTPSWPPEFQPGVPWKGIDRVDPESDPYMTPGSMMGNTVPPTLNDTEHQLLQDNTDSTPPLNTLLPSPGAWPYSASDSPLNNAHNSAKYTEYKTSWPPEPIGPKSWKASRGSSQTQLSRPPPGLASQKQPSPSPWSGGAPRLAARSWSSGSNSSTWSDGSSRESCWLVLSNLTPQIDGSTLRTICMQHGPLLTFHLGLTQGTALIRYSSRQEAAKAQSALHMCVLGNTTILAEFMSEEDVARYIAHSQAGGAGTTSIVGANSNGGSCERGGAGGNGGVGGVDGASTVGGAGNGGAGQGLWGSVGGMGGTGYPSSSLWASPALEDRHQMGSPASLLPGDLLGGGADSI</sequence>
<dbReference type="GO" id="GO:0003723">
    <property type="term" value="F:RNA binding"/>
    <property type="evidence" value="ECO:0007669"/>
    <property type="project" value="UniProtKB-KW"/>
</dbReference>
<dbReference type="GO" id="GO:0005654">
    <property type="term" value="C:nucleoplasm"/>
    <property type="evidence" value="ECO:0007669"/>
    <property type="project" value="TreeGrafter"/>
</dbReference>
<feature type="region of interest" description="Disordered" evidence="6">
    <location>
        <begin position="690"/>
        <end position="709"/>
    </location>
</feature>
<evidence type="ECO:0000256" key="5">
    <source>
        <dbReference type="ARBA" id="ARBA00023158"/>
    </source>
</evidence>
<feature type="region of interest" description="Disordered" evidence="6">
    <location>
        <begin position="355"/>
        <end position="376"/>
    </location>
</feature>
<feature type="compositionally biased region" description="Basic and acidic residues" evidence="6">
    <location>
        <begin position="92"/>
        <end position="102"/>
    </location>
</feature>
<dbReference type="Proteomes" id="UP000261580">
    <property type="component" value="Unassembled WGS sequence"/>
</dbReference>
<evidence type="ECO:0000256" key="1">
    <source>
        <dbReference type="ARBA" id="ARBA00007302"/>
    </source>
</evidence>
<feature type="region of interest" description="Disordered" evidence="6">
    <location>
        <begin position="412"/>
        <end position="440"/>
    </location>
</feature>
<evidence type="ECO:0000256" key="3">
    <source>
        <dbReference type="ARBA" id="ARBA00022845"/>
    </source>
</evidence>
<accession>A0A3Q4MC49</accession>
<dbReference type="InterPro" id="IPR019486">
    <property type="entry name" value="Argonaute_hook_dom"/>
</dbReference>
<evidence type="ECO:0000313" key="10">
    <source>
        <dbReference type="Ensembl" id="ENSNBRP00000006579.1"/>
    </source>
</evidence>
<evidence type="ECO:0000256" key="7">
    <source>
        <dbReference type="SAM" id="Phobius"/>
    </source>
</evidence>
<evidence type="ECO:0000256" key="4">
    <source>
        <dbReference type="ARBA" id="ARBA00022884"/>
    </source>
</evidence>
<feature type="region of interest" description="Disordered" evidence="6">
    <location>
        <begin position="454"/>
        <end position="522"/>
    </location>
</feature>
<dbReference type="SUPFAM" id="SSF54928">
    <property type="entry name" value="RNA-binding domain, RBD"/>
    <property type="match status" value="1"/>
</dbReference>
<reference evidence="10" key="2">
    <citation type="submission" date="2025-09" db="UniProtKB">
        <authorList>
            <consortium name="Ensembl"/>
        </authorList>
    </citation>
    <scope>IDENTIFICATION</scope>
</reference>
<dbReference type="InterPro" id="IPR032226">
    <property type="entry name" value="TNRC6_PABC-bd"/>
</dbReference>
<dbReference type="PANTHER" id="PTHR13020:SF32">
    <property type="entry name" value="TRINUCLEOTIDE REPEAT-CONTAINING GENE 6B PROTEIN"/>
    <property type="match status" value="1"/>
</dbReference>